<name>A0A5Q2RQW8_9ACTN</name>
<reference evidence="4 5" key="1">
    <citation type="submission" date="2019-11" db="EMBL/GenBank/DDBJ databases">
        <authorList>
            <person name="He Y."/>
        </authorList>
    </citation>
    <scope>NUCLEOTIDE SEQUENCE [LARGE SCALE GENOMIC DNA]</scope>
    <source>
        <strain evidence="4 5">SCSIO 58843</strain>
    </source>
</reference>
<dbReference type="Proteomes" id="UP000334019">
    <property type="component" value="Chromosome"/>
</dbReference>
<gene>
    <name evidence="4" type="ORF">GH723_11030</name>
</gene>
<organism evidence="4 5">
    <name type="scientific">Actinomarinicola tropica</name>
    <dbReference type="NCBI Taxonomy" id="2789776"/>
    <lineage>
        <taxon>Bacteria</taxon>
        <taxon>Bacillati</taxon>
        <taxon>Actinomycetota</taxon>
        <taxon>Acidimicrobiia</taxon>
        <taxon>Acidimicrobiales</taxon>
        <taxon>Iamiaceae</taxon>
        <taxon>Actinomarinicola</taxon>
    </lineage>
</organism>
<accession>A0A5Q2RQW8</accession>
<keyword evidence="5" id="KW-1185">Reference proteome</keyword>
<dbReference type="PANTHER" id="PTHR33495">
    <property type="entry name" value="ANTI-SIGMA FACTOR ANTAGONIST TM_1081-RELATED-RELATED"/>
    <property type="match status" value="1"/>
</dbReference>
<protein>
    <recommendedName>
        <fullName evidence="2">Anti-sigma factor antagonist</fullName>
    </recommendedName>
</protein>
<dbReference type="InterPro" id="IPR036513">
    <property type="entry name" value="STAS_dom_sf"/>
</dbReference>
<dbReference type="PROSITE" id="PS50801">
    <property type="entry name" value="STAS"/>
    <property type="match status" value="1"/>
</dbReference>
<evidence type="ECO:0000313" key="5">
    <source>
        <dbReference type="Proteomes" id="UP000334019"/>
    </source>
</evidence>
<feature type="domain" description="STAS" evidence="3">
    <location>
        <begin position="10"/>
        <end position="109"/>
    </location>
</feature>
<comment type="similarity">
    <text evidence="1 2">Belongs to the anti-sigma-factor antagonist family.</text>
</comment>
<dbReference type="InterPro" id="IPR003658">
    <property type="entry name" value="Anti-sigma_ant"/>
</dbReference>
<evidence type="ECO:0000256" key="1">
    <source>
        <dbReference type="ARBA" id="ARBA00009013"/>
    </source>
</evidence>
<dbReference type="EMBL" id="CP045851">
    <property type="protein sequence ID" value="QGG95585.1"/>
    <property type="molecule type" value="Genomic_DNA"/>
</dbReference>
<dbReference type="RefSeq" id="WP_153759692.1">
    <property type="nucleotide sequence ID" value="NZ_CP045851.1"/>
</dbReference>
<dbReference type="NCBIfam" id="TIGR00377">
    <property type="entry name" value="ant_ant_sig"/>
    <property type="match status" value="1"/>
</dbReference>
<dbReference type="GO" id="GO:0043856">
    <property type="term" value="F:anti-sigma factor antagonist activity"/>
    <property type="evidence" value="ECO:0007669"/>
    <property type="project" value="InterPro"/>
</dbReference>
<sequence length="109" mass="11986">MSNGRGDDEFRVEVVDEAGRPVVRVRGEIDVATAERFREAIAESLERDARLVIDMSDTSFMDSTGLSALIRAYHDTGRVKEAVQLRAVRPPVLRTLEISGISDLVTVVG</sequence>
<dbReference type="KEGG" id="atq:GH723_11030"/>
<evidence type="ECO:0000256" key="2">
    <source>
        <dbReference type="RuleBase" id="RU003749"/>
    </source>
</evidence>
<dbReference type="Gene3D" id="3.30.750.24">
    <property type="entry name" value="STAS domain"/>
    <property type="match status" value="1"/>
</dbReference>
<dbReference type="SUPFAM" id="SSF52091">
    <property type="entry name" value="SpoIIaa-like"/>
    <property type="match status" value="1"/>
</dbReference>
<dbReference type="PANTHER" id="PTHR33495:SF2">
    <property type="entry name" value="ANTI-SIGMA FACTOR ANTAGONIST TM_1081-RELATED"/>
    <property type="match status" value="1"/>
</dbReference>
<evidence type="ECO:0000313" key="4">
    <source>
        <dbReference type="EMBL" id="QGG95585.1"/>
    </source>
</evidence>
<dbReference type="AlphaFoldDB" id="A0A5Q2RQW8"/>
<evidence type="ECO:0000259" key="3">
    <source>
        <dbReference type="PROSITE" id="PS50801"/>
    </source>
</evidence>
<dbReference type="Pfam" id="PF01740">
    <property type="entry name" value="STAS"/>
    <property type="match status" value="1"/>
</dbReference>
<proteinExistence type="inferred from homology"/>
<dbReference type="InterPro" id="IPR002645">
    <property type="entry name" value="STAS_dom"/>
</dbReference>
<dbReference type="CDD" id="cd07043">
    <property type="entry name" value="STAS_anti-anti-sigma_factors"/>
    <property type="match status" value="1"/>
</dbReference>